<evidence type="ECO:0000313" key="2">
    <source>
        <dbReference type="EMBL" id="CAF1092230.1"/>
    </source>
</evidence>
<accession>A0A815CZC5</accession>
<dbReference type="Proteomes" id="UP000682733">
    <property type="component" value="Unassembled WGS sequence"/>
</dbReference>
<dbReference type="InterPro" id="IPR016024">
    <property type="entry name" value="ARM-type_fold"/>
</dbReference>
<dbReference type="SUPFAM" id="SSF48371">
    <property type="entry name" value="ARM repeat"/>
    <property type="match status" value="1"/>
</dbReference>
<dbReference type="OrthoDB" id="304402at2759"/>
<dbReference type="EMBL" id="CAJOBA010009549">
    <property type="protein sequence ID" value="CAF3853744.1"/>
    <property type="molecule type" value="Genomic_DNA"/>
</dbReference>
<dbReference type="CDD" id="cd06561">
    <property type="entry name" value="AlkD_like"/>
    <property type="match status" value="1"/>
</dbReference>
<evidence type="ECO:0000313" key="6">
    <source>
        <dbReference type="Proteomes" id="UP000663829"/>
    </source>
</evidence>
<dbReference type="PANTHER" id="PTHR34070:SF1">
    <property type="entry name" value="DNA ALKYLATION REPAIR PROTEIN"/>
    <property type="match status" value="1"/>
</dbReference>
<keyword evidence="6" id="KW-1185">Reference proteome</keyword>
<evidence type="ECO:0000313" key="5">
    <source>
        <dbReference type="EMBL" id="CAF4098447.1"/>
    </source>
</evidence>
<dbReference type="Proteomes" id="UP000681722">
    <property type="component" value="Unassembled WGS sequence"/>
</dbReference>
<dbReference type="Gene3D" id="1.25.10.90">
    <property type="match status" value="1"/>
</dbReference>
<proteinExistence type="predicted"/>
<dbReference type="Pfam" id="PF08713">
    <property type="entry name" value="DNA_alkylation"/>
    <property type="match status" value="1"/>
</dbReference>
<dbReference type="AlphaFoldDB" id="A0A815CZC5"/>
<evidence type="ECO:0008006" key="7">
    <source>
        <dbReference type="Google" id="ProtNLM"/>
    </source>
</evidence>
<dbReference type="InterPro" id="IPR014825">
    <property type="entry name" value="DNA_alkylation"/>
</dbReference>
<dbReference type="Proteomes" id="UP000677228">
    <property type="component" value="Unassembled WGS sequence"/>
</dbReference>
<organism evidence="3 6">
    <name type="scientific">Didymodactylos carnosus</name>
    <dbReference type="NCBI Taxonomy" id="1234261"/>
    <lineage>
        <taxon>Eukaryota</taxon>
        <taxon>Metazoa</taxon>
        <taxon>Spiralia</taxon>
        <taxon>Gnathifera</taxon>
        <taxon>Rotifera</taxon>
        <taxon>Eurotatoria</taxon>
        <taxon>Bdelloidea</taxon>
        <taxon>Philodinida</taxon>
        <taxon>Philodinidae</taxon>
        <taxon>Didymodactylos</taxon>
    </lineage>
</organism>
<sequence length="304" mass="36521">MSNKKFNPFPYIELIHRQFQLLGNKKRSQNQTAYLKNILKFHGLSTGDSRKYFLQFHNEKLIELSLINKLQLGFELLKSDYGEEKVSGIQLISLYCKIKYISINDEKNTIHPLFILKNIQKLFELDFLHDWATVDLLSSHINKKLILIYPDECIKFIEQWKYLNQIPWIQRSSCVSCLILTKNSKIKYIDNIYSIIDHCILNKYRFVQLGVGWLLRELTINYRERTIDYIEKNYHHLIREGLRYALEKLDKDERNRLMKFQKTDDNQDVLDKKKRKLNELKENDDVDDDDDSKVNRKKKRVVKK</sequence>
<evidence type="ECO:0000256" key="1">
    <source>
        <dbReference type="SAM" id="MobiDB-lite"/>
    </source>
</evidence>
<dbReference type="PANTHER" id="PTHR34070">
    <property type="entry name" value="ARMADILLO-TYPE FOLD"/>
    <property type="match status" value="1"/>
</dbReference>
<evidence type="ECO:0000313" key="4">
    <source>
        <dbReference type="EMBL" id="CAF3853744.1"/>
    </source>
</evidence>
<dbReference type="EMBL" id="CAJOBC010033100">
    <property type="protein sequence ID" value="CAF4098447.1"/>
    <property type="molecule type" value="Genomic_DNA"/>
</dbReference>
<gene>
    <name evidence="3" type="ORF">GPM918_LOCUS28068</name>
    <name evidence="2" type="ORF">OVA965_LOCUS18872</name>
    <name evidence="5" type="ORF">SRO942_LOCUS28521</name>
    <name evidence="4" type="ORF">TMI583_LOCUS18885</name>
</gene>
<protein>
    <recommendedName>
        <fullName evidence="7">DNA alkylation repair protein</fullName>
    </recommendedName>
</protein>
<name>A0A815CZC5_9BILA</name>
<reference evidence="3" key="1">
    <citation type="submission" date="2021-02" db="EMBL/GenBank/DDBJ databases">
        <authorList>
            <person name="Nowell W R."/>
        </authorList>
    </citation>
    <scope>NUCLEOTIDE SEQUENCE</scope>
</reference>
<dbReference type="Proteomes" id="UP000663829">
    <property type="component" value="Unassembled WGS sequence"/>
</dbReference>
<feature type="region of interest" description="Disordered" evidence="1">
    <location>
        <begin position="281"/>
        <end position="304"/>
    </location>
</feature>
<comment type="caution">
    <text evidence="3">The sequence shown here is derived from an EMBL/GenBank/DDBJ whole genome shotgun (WGS) entry which is preliminary data.</text>
</comment>
<dbReference type="EMBL" id="CAJNOQ010012086">
    <property type="protein sequence ID" value="CAF1291654.1"/>
    <property type="molecule type" value="Genomic_DNA"/>
</dbReference>
<evidence type="ECO:0000313" key="3">
    <source>
        <dbReference type="EMBL" id="CAF1291654.1"/>
    </source>
</evidence>
<feature type="compositionally biased region" description="Basic residues" evidence="1">
    <location>
        <begin position="295"/>
        <end position="304"/>
    </location>
</feature>
<dbReference type="EMBL" id="CAJNOK010009530">
    <property type="protein sequence ID" value="CAF1092230.1"/>
    <property type="molecule type" value="Genomic_DNA"/>
</dbReference>